<dbReference type="RefSeq" id="WP_301625159.1">
    <property type="nucleotide sequence ID" value="NZ_BORS01000002.1"/>
</dbReference>
<dbReference type="GO" id="GO:0004540">
    <property type="term" value="F:RNA nuclease activity"/>
    <property type="evidence" value="ECO:0007669"/>
    <property type="project" value="InterPro"/>
</dbReference>
<comment type="similarity">
    <text evidence="4">Belongs to the HepT RNase toxin family.</text>
</comment>
<keyword evidence="2" id="KW-0540">Nuclease</keyword>
<dbReference type="PANTHER" id="PTHR33397:SF5">
    <property type="entry name" value="RNASE YUTE-RELATED"/>
    <property type="match status" value="1"/>
</dbReference>
<dbReference type="GO" id="GO:0016787">
    <property type="term" value="F:hydrolase activity"/>
    <property type="evidence" value="ECO:0007669"/>
    <property type="project" value="UniProtKB-KW"/>
</dbReference>
<comment type="caution">
    <text evidence="5">The sequence shown here is derived from an EMBL/GenBank/DDBJ whole genome shotgun (WGS) entry which is preliminary data.</text>
</comment>
<evidence type="ECO:0000313" key="5">
    <source>
        <dbReference type="EMBL" id="GIO41141.1"/>
    </source>
</evidence>
<dbReference type="EMBL" id="BORS01000002">
    <property type="protein sequence ID" value="GIO41141.1"/>
    <property type="molecule type" value="Genomic_DNA"/>
</dbReference>
<dbReference type="PANTHER" id="PTHR33397">
    <property type="entry name" value="UPF0331 PROTEIN YUTE"/>
    <property type="match status" value="1"/>
</dbReference>
<dbReference type="Proteomes" id="UP000678895">
    <property type="component" value="Unassembled WGS sequence"/>
</dbReference>
<evidence type="ECO:0000256" key="4">
    <source>
        <dbReference type="ARBA" id="ARBA00024207"/>
    </source>
</evidence>
<gene>
    <name evidence="5" type="ORF">J41TS4_08990</name>
</gene>
<organism evidence="5 6">
    <name type="scientific">Paenibacillus apis</name>
    <dbReference type="NCBI Taxonomy" id="1792174"/>
    <lineage>
        <taxon>Bacteria</taxon>
        <taxon>Bacillati</taxon>
        <taxon>Bacillota</taxon>
        <taxon>Bacilli</taxon>
        <taxon>Bacillales</taxon>
        <taxon>Paenibacillaceae</taxon>
        <taxon>Paenibacillus</taxon>
    </lineage>
</organism>
<name>A0A920CI32_9BACL</name>
<evidence type="ECO:0000256" key="1">
    <source>
        <dbReference type="ARBA" id="ARBA00022649"/>
    </source>
</evidence>
<keyword evidence="3" id="KW-0378">Hydrolase</keyword>
<dbReference type="Pfam" id="PF01934">
    <property type="entry name" value="HepT-like"/>
    <property type="match status" value="1"/>
</dbReference>
<sequence length="145" mass="16590">MYYVDRSQIERRLDLLPRISQVLAETAAADEDKLMLRFAEERALHLAIEAITDVGSYLIDGFIMRDASSYEDIVEIMRDESVIDHELALQLTGLVRLRKPLVQKYVDWDRSHAHELSAALPGLLRAFSIRVKAYLDQEGIQAYIG</sequence>
<protein>
    <recommendedName>
        <fullName evidence="7">DUF86 domain-containing protein</fullName>
    </recommendedName>
</protein>
<evidence type="ECO:0000313" key="6">
    <source>
        <dbReference type="Proteomes" id="UP000678895"/>
    </source>
</evidence>
<dbReference type="InterPro" id="IPR037038">
    <property type="entry name" value="HepT-like_sf"/>
</dbReference>
<dbReference type="InterPro" id="IPR008201">
    <property type="entry name" value="HepT-like"/>
</dbReference>
<accession>A0A920CI32</accession>
<dbReference type="Gene3D" id="1.20.120.580">
    <property type="entry name" value="bsu32300-like"/>
    <property type="match status" value="1"/>
</dbReference>
<dbReference type="InterPro" id="IPR052379">
    <property type="entry name" value="Type_VII_TA_RNase"/>
</dbReference>
<dbReference type="GO" id="GO:0110001">
    <property type="term" value="C:toxin-antitoxin complex"/>
    <property type="evidence" value="ECO:0007669"/>
    <property type="project" value="InterPro"/>
</dbReference>
<evidence type="ECO:0000256" key="2">
    <source>
        <dbReference type="ARBA" id="ARBA00022722"/>
    </source>
</evidence>
<keyword evidence="1" id="KW-1277">Toxin-antitoxin system</keyword>
<evidence type="ECO:0000256" key="3">
    <source>
        <dbReference type="ARBA" id="ARBA00022801"/>
    </source>
</evidence>
<dbReference type="AlphaFoldDB" id="A0A920CI32"/>
<evidence type="ECO:0008006" key="7">
    <source>
        <dbReference type="Google" id="ProtNLM"/>
    </source>
</evidence>
<proteinExistence type="inferred from homology"/>
<reference evidence="5" key="1">
    <citation type="submission" date="2021-03" db="EMBL/GenBank/DDBJ databases">
        <title>Antimicrobial resistance genes in bacteria isolated from Japanese honey, and their potential for conferring macrolide and lincosamide resistance in the American foulbrood pathogen Paenibacillus larvae.</title>
        <authorList>
            <person name="Okamoto M."/>
            <person name="Kumagai M."/>
            <person name="Kanamori H."/>
            <person name="Takamatsu D."/>
        </authorList>
    </citation>
    <scope>NUCLEOTIDE SEQUENCE</scope>
    <source>
        <strain evidence="5">J41TS4</strain>
    </source>
</reference>
<keyword evidence="6" id="KW-1185">Reference proteome</keyword>